<protein>
    <submittedName>
        <fullName evidence="2">Uncharacterized protein</fullName>
    </submittedName>
</protein>
<dbReference type="AlphaFoldDB" id="A0A9D9HNF3"/>
<proteinExistence type="predicted"/>
<evidence type="ECO:0000313" key="2">
    <source>
        <dbReference type="EMBL" id="MBO8457046.1"/>
    </source>
</evidence>
<feature type="transmembrane region" description="Helical" evidence="1">
    <location>
        <begin position="90"/>
        <end position="110"/>
    </location>
</feature>
<accession>A0A9D9HNF3</accession>
<name>A0A9D9HNF3_9SPIR</name>
<feature type="transmembrane region" description="Helical" evidence="1">
    <location>
        <begin position="45"/>
        <end position="78"/>
    </location>
</feature>
<keyword evidence="1" id="KW-1133">Transmembrane helix</keyword>
<reference evidence="2" key="2">
    <citation type="journal article" date="2021" name="PeerJ">
        <title>Extensive microbial diversity within the chicken gut microbiome revealed by metagenomics and culture.</title>
        <authorList>
            <person name="Gilroy R."/>
            <person name="Ravi A."/>
            <person name="Getino M."/>
            <person name="Pursley I."/>
            <person name="Horton D.L."/>
            <person name="Alikhan N.F."/>
            <person name="Baker D."/>
            <person name="Gharbi K."/>
            <person name="Hall N."/>
            <person name="Watson M."/>
            <person name="Adriaenssens E.M."/>
            <person name="Foster-Nyarko E."/>
            <person name="Jarju S."/>
            <person name="Secka A."/>
            <person name="Antonio M."/>
            <person name="Oren A."/>
            <person name="Chaudhuri R.R."/>
            <person name="La Ragione R."/>
            <person name="Hildebrand F."/>
            <person name="Pallen M.J."/>
        </authorList>
    </citation>
    <scope>NUCLEOTIDE SEQUENCE</scope>
    <source>
        <strain evidence="2">10532</strain>
    </source>
</reference>
<dbReference type="EMBL" id="JADIMM010000025">
    <property type="protein sequence ID" value="MBO8457046.1"/>
    <property type="molecule type" value="Genomic_DNA"/>
</dbReference>
<keyword evidence="1" id="KW-0812">Transmembrane</keyword>
<gene>
    <name evidence="2" type="ORF">IAA81_02320</name>
</gene>
<dbReference type="Proteomes" id="UP000823638">
    <property type="component" value="Unassembled WGS sequence"/>
</dbReference>
<evidence type="ECO:0000313" key="3">
    <source>
        <dbReference type="Proteomes" id="UP000823638"/>
    </source>
</evidence>
<sequence>MFGKKFRNPFKIEIDKEQAEKDRNEYMAQPPEVLKQLEMCRNFMLVFIPAAAIAVFLLPVFIALPVCTAAGASAFLFMKFRKKEGWKLSLVPGVCILIGIILGLMLMNMLKTIRG</sequence>
<organism evidence="2 3">
    <name type="scientific">Candidatus Gallitreponema excrementavium</name>
    <dbReference type="NCBI Taxonomy" id="2840840"/>
    <lineage>
        <taxon>Bacteria</taxon>
        <taxon>Pseudomonadati</taxon>
        <taxon>Spirochaetota</taxon>
        <taxon>Spirochaetia</taxon>
        <taxon>Spirochaetales</taxon>
        <taxon>Candidatus Gallitreponema</taxon>
    </lineage>
</organism>
<comment type="caution">
    <text evidence="2">The sequence shown here is derived from an EMBL/GenBank/DDBJ whole genome shotgun (WGS) entry which is preliminary data.</text>
</comment>
<evidence type="ECO:0000256" key="1">
    <source>
        <dbReference type="SAM" id="Phobius"/>
    </source>
</evidence>
<keyword evidence="1" id="KW-0472">Membrane</keyword>
<reference evidence="2" key="1">
    <citation type="submission" date="2020-10" db="EMBL/GenBank/DDBJ databases">
        <authorList>
            <person name="Gilroy R."/>
        </authorList>
    </citation>
    <scope>NUCLEOTIDE SEQUENCE</scope>
    <source>
        <strain evidence="2">10532</strain>
    </source>
</reference>